<dbReference type="InterPro" id="IPR029753">
    <property type="entry name" value="D-isomer_DH_CS"/>
</dbReference>
<keyword evidence="8" id="KW-1185">Reference proteome</keyword>
<protein>
    <submittedName>
        <fullName evidence="7">Lactate dehydrogenase-like oxidoreductase</fullName>
    </submittedName>
</protein>
<dbReference type="Proteomes" id="UP000030185">
    <property type="component" value="Unassembled WGS sequence"/>
</dbReference>
<organism evidence="7 8">
    <name type="scientific">Sporocytophaga myxococcoides</name>
    <dbReference type="NCBI Taxonomy" id="153721"/>
    <lineage>
        <taxon>Bacteria</taxon>
        <taxon>Pseudomonadati</taxon>
        <taxon>Bacteroidota</taxon>
        <taxon>Cytophagia</taxon>
        <taxon>Cytophagales</taxon>
        <taxon>Cytophagaceae</taxon>
        <taxon>Sporocytophaga</taxon>
    </lineage>
</organism>
<evidence type="ECO:0000256" key="2">
    <source>
        <dbReference type="ARBA" id="ARBA00023002"/>
    </source>
</evidence>
<dbReference type="InterPro" id="IPR006139">
    <property type="entry name" value="D-isomer_2_OHA_DH_cat_dom"/>
</dbReference>
<dbReference type="SUPFAM" id="SSF51735">
    <property type="entry name" value="NAD(P)-binding Rossmann-fold domains"/>
    <property type="match status" value="1"/>
</dbReference>
<dbReference type="PANTHER" id="PTHR43026">
    <property type="entry name" value="2-HYDROXYACID DEHYDROGENASE HOMOLOG 1-RELATED"/>
    <property type="match status" value="1"/>
</dbReference>
<dbReference type="PROSITE" id="PS00670">
    <property type="entry name" value="D_2_HYDROXYACID_DH_2"/>
    <property type="match status" value="1"/>
</dbReference>
<reference evidence="7 8" key="1">
    <citation type="submission" date="2014-09" db="EMBL/GenBank/DDBJ databases">
        <title>Sporocytophaga myxococcoides PG-01 genome sequencing.</title>
        <authorList>
            <person name="Liu L."/>
            <person name="Gao P.J."/>
            <person name="Chen G.J."/>
            <person name="Wang L.S."/>
        </authorList>
    </citation>
    <scope>NUCLEOTIDE SEQUENCE [LARGE SCALE GENOMIC DNA]</scope>
    <source>
        <strain evidence="7 8">PG-01</strain>
    </source>
</reference>
<evidence type="ECO:0000313" key="7">
    <source>
        <dbReference type="EMBL" id="GAL86380.1"/>
    </source>
</evidence>
<dbReference type="OrthoDB" id="1522997at2"/>
<dbReference type="STRING" id="153721.MYP_3609"/>
<dbReference type="InterPro" id="IPR036291">
    <property type="entry name" value="NAD(P)-bd_dom_sf"/>
</dbReference>
<name>A0A098LHG2_9BACT</name>
<comment type="similarity">
    <text evidence="1 4">Belongs to the D-isomer specific 2-hydroxyacid dehydrogenase family.</text>
</comment>
<evidence type="ECO:0000313" key="8">
    <source>
        <dbReference type="Proteomes" id="UP000030185"/>
    </source>
</evidence>
<evidence type="ECO:0000256" key="4">
    <source>
        <dbReference type="RuleBase" id="RU003719"/>
    </source>
</evidence>
<accession>A0A098LHG2</accession>
<evidence type="ECO:0000259" key="5">
    <source>
        <dbReference type="Pfam" id="PF00389"/>
    </source>
</evidence>
<dbReference type="AlphaFoldDB" id="A0A098LHG2"/>
<evidence type="ECO:0000256" key="1">
    <source>
        <dbReference type="ARBA" id="ARBA00005854"/>
    </source>
</evidence>
<keyword evidence="2 4" id="KW-0560">Oxidoreductase</keyword>
<dbReference type="GO" id="GO:0051287">
    <property type="term" value="F:NAD binding"/>
    <property type="evidence" value="ECO:0007669"/>
    <property type="project" value="InterPro"/>
</dbReference>
<dbReference type="InterPro" id="IPR006140">
    <property type="entry name" value="D-isomer_DH_NAD-bd"/>
</dbReference>
<sequence>MKLAIYSTKPYERKYLESANKGKHELCFFEEALSSETVYRANGCDAISIFTNDDASAEVLEIIKKLNIRSIAVRAAGYDNVDLKKATELSFKVANVPDYSPYSIAEHTAMLILALNRKVVQADHKVKDYNFLLDELIGFDLNGRTVGIIGVGKIGGILAKIMNGFGCKVLGFDIKENKDYTEKYNLQYVSLDEMYQKADIISLHAPLNEHTKFMINKESISKMKDRVMIVNTGRGGLINTIDAIDALKSGKIGYLGLDVYEKEKGLFFYNHSADIMKDDVFARLLTFKNVIITGHQAFLTDNALKNISDTTIYNIDCWQSGNKSKNELC</sequence>
<dbReference type="Gene3D" id="3.40.50.720">
    <property type="entry name" value="NAD(P)-binding Rossmann-like Domain"/>
    <property type="match status" value="2"/>
</dbReference>
<dbReference type="SUPFAM" id="SSF52283">
    <property type="entry name" value="Formate/glycerate dehydrogenase catalytic domain-like"/>
    <property type="match status" value="1"/>
</dbReference>
<gene>
    <name evidence="7" type="ORF">MYP_3609</name>
</gene>
<dbReference type="Pfam" id="PF02826">
    <property type="entry name" value="2-Hacid_dh_C"/>
    <property type="match status" value="1"/>
</dbReference>
<evidence type="ECO:0000256" key="3">
    <source>
        <dbReference type="ARBA" id="ARBA00023027"/>
    </source>
</evidence>
<dbReference type="eggNOG" id="COG1052">
    <property type="taxonomic scope" value="Bacteria"/>
</dbReference>
<feature type="domain" description="D-isomer specific 2-hydroxyacid dehydrogenase catalytic" evidence="5">
    <location>
        <begin position="4"/>
        <end position="327"/>
    </location>
</feature>
<dbReference type="EMBL" id="BBLT01000007">
    <property type="protein sequence ID" value="GAL86380.1"/>
    <property type="molecule type" value="Genomic_DNA"/>
</dbReference>
<dbReference type="GO" id="GO:0016616">
    <property type="term" value="F:oxidoreductase activity, acting on the CH-OH group of donors, NAD or NADP as acceptor"/>
    <property type="evidence" value="ECO:0007669"/>
    <property type="project" value="InterPro"/>
</dbReference>
<dbReference type="InterPro" id="IPR058205">
    <property type="entry name" value="D-LDH-like"/>
</dbReference>
<dbReference type="PANTHER" id="PTHR43026:SF1">
    <property type="entry name" value="2-HYDROXYACID DEHYDROGENASE HOMOLOG 1-RELATED"/>
    <property type="match status" value="1"/>
</dbReference>
<evidence type="ECO:0000259" key="6">
    <source>
        <dbReference type="Pfam" id="PF02826"/>
    </source>
</evidence>
<comment type="caution">
    <text evidence="7">The sequence shown here is derived from an EMBL/GenBank/DDBJ whole genome shotgun (WGS) entry which is preliminary data.</text>
</comment>
<dbReference type="PROSITE" id="PS00065">
    <property type="entry name" value="D_2_HYDROXYACID_DH_1"/>
    <property type="match status" value="1"/>
</dbReference>
<dbReference type="CDD" id="cd12183">
    <property type="entry name" value="LDH_like_2"/>
    <property type="match status" value="1"/>
</dbReference>
<dbReference type="InterPro" id="IPR029752">
    <property type="entry name" value="D-isomer_DH_CS1"/>
</dbReference>
<dbReference type="RefSeq" id="WP_045466114.1">
    <property type="nucleotide sequence ID" value="NZ_BBLT01000007.1"/>
</dbReference>
<dbReference type="Pfam" id="PF00389">
    <property type="entry name" value="2-Hacid_dh"/>
    <property type="match status" value="1"/>
</dbReference>
<keyword evidence="3" id="KW-0520">NAD</keyword>
<feature type="domain" description="D-isomer specific 2-hydroxyacid dehydrogenase NAD-binding" evidence="6">
    <location>
        <begin position="110"/>
        <end position="297"/>
    </location>
</feature>
<proteinExistence type="inferred from homology"/>